<dbReference type="Proteomes" id="UP000234681">
    <property type="component" value="Chromosome 17"/>
</dbReference>
<dbReference type="AlphaFoldDB" id="A6JM76"/>
<evidence type="ECO:0000313" key="1">
    <source>
        <dbReference type="EMBL" id="EDL78753.1"/>
    </source>
</evidence>
<sequence length="101" mass="11118">MKTFKVVFEGTVLSQKSFIGIDQLLVGNCGQTHLQQHSSVNESTCAKGQCLTHSSVCDSGTEHSGGTEEDSETCASHLTWDFESGFCGWEPFPTEDFHWEV</sequence>
<dbReference type="EMBL" id="CH473990">
    <property type="protein sequence ID" value="EDL78753.1"/>
    <property type="molecule type" value="Genomic_DNA"/>
</dbReference>
<name>A6JM76_RAT</name>
<reference evidence="2" key="1">
    <citation type="submission" date="2005-09" db="EMBL/GenBank/DDBJ databases">
        <authorList>
            <person name="Mural R.J."/>
            <person name="Li P.W."/>
            <person name="Adams M.D."/>
            <person name="Amanatides P.G."/>
            <person name="Baden-Tillson H."/>
            <person name="Barnstead M."/>
            <person name="Chin S.H."/>
            <person name="Dew I."/>
            <person name="Evans C.A."/>
            <person name="Ferriera S."/>
            <person name="Flanigan M."/>
            <person name="Fosler C."/>
            <person name="Glodek A."/>
            <person name="Gu Z."/>
            <person name="Holt R.A."/>
            <person name="Jennings D."/>
            <person name="Kraft C.L."/>
            <person name="Lu F."/>
            <person name="Nguyen T."/>
            <person name="Nusskern D.R."/>
            <person name="Pfannkoch C.M."/>
            <person name="Sitter C."/>
            <person name="Sutton G.G."/>
            <person name="Venter J.C."/>
            <person name="Wang Z."/>
            <person name="Woodage T."/>
            <person name="Zheng X.H."/>
            <person name="Zhong F."/>
        </authorList>
    </citation>
    <scope>NUCLEOTIDE SEQUENCE [LARGE SCALE GENOMIC DNA]</scope>
    <source>
        <strain>BN</strain>
        <strain evidence="2">Sprague-Dawley</strain>
    </source>
</reference>
<protein>
    <submittedName>
        <fullName evidence="1">RCG55935</fullName>
    </submittedName>
</protein>
<proteinExistence type="predicted"/>
<evidence type="ECO:0000313" key="2">
    <source>
        <dbReference type="Proteomes" id="UP000234681"/>
    </source>
</evidence>
<accession>A6JM76</accession>
<feature type="non-terminal residue" evidence="1">
    <location>
        <position position="101"/>
    </location>
</feature>
<organism evidence="1 2">
    <name type="scientific">Rattus norvegicus</name>
    <name type="common">Rat</name>
    <dbReference type="NCBI Taxonomy" id="10116"/>
    <lineage>
        <taxon>Eukaryota</taxon>
        <taxon>Metazoa</taxon>
        <taxon>Chordata</taxon>
        <taxon>Craniata</taxon>
        <taxon>Vertebrata</taxon>
        <taxon>Euteleostomi</taxon>
        <taxon>Mammalia</taxon>
        <taxon>Eutheria</taxon>
        <taxon>Euarchontoglires</taxon>
        <taxon>Glires</taxon>
        <taxon>Rodentia</taxon>
        <taxon>Myomorpha</taxon>
        <taxon>Muroidea</taxon>
        <taxon>Muridae</taxon>
        <taxon>Murinae</taxon>
        <taxon>Rattus</taxon>
    </lineage>
</organism>
<gene>
    <name evidence="1" type="ORF">rCG_55935</name>
</gene>